<name>A0A8J3R5S3_9ACTN</name>
<dbReference type="PANTHER" id="PTHR42760:SF133">
    <property type="entry name" value="3-OXOACYL-[ACYL-CARRIER-PROTEIN] REDUCTASE"/>
    <property type="match status" value="1"/>
</dbReference>
<keyword evidence="4" id="KW-1185">Reference proteome</keyword>
<dbReference type="Pfam" id="PF13561">
    <property type="entry name" value="adh_short_C2"/>
    <property type="match status" value="1"/>
</dbReference>
<organism evidence="3 4">
    <name type="scientific">Sphaerimonospora thailandensis</name>
    <dbReference type="NCBI Taxonomy" id="795644"/>
    <lineage>
        <taxon>Bacteria</taxon>
        <taxon>Bacillati</taxon>
        <taxon>Actinomycetota</taxon>
        <taxon>Actinomycetes</taxon>
        <taxon>Streptosporangiales</taxon>
        <taxon>Streptosporangiaceae</taxon>
        <taxon>Sphaerimonospora</taxon>
    </lineage>
</organism>
<proteinExistence type="inferred from homology"/>
<dbReference type="InterPro" id="IPR036291">
    <property type="entry name" value="NAD(P)-bd_dom_sf"/>
</dbReference>
<reference evidence="3" key="1">
    <citation type="submission" date="2021-01" db="EMBL/GenBank/DDBJ databases">
        <title>Whole genome shotgun sequence of Sphaerimonospora thailandensis NBRC 107569.</title>
        <authorList>
            <person name="Komaki H."/>
            <person name="Tamura T."/>
        </authorList>
    </citation>
    <scope>NUCLEOTIDE SEQUENCE</scope>
    <source>
        <strain evidence="3">NBRC 107569</strain>
    </source>
</reference>
<dbReference type="InterPro" id="IPR002347">
    <property type="entry name" value="SDR_fam"/>
</dbReference>
<gene>
    <name evidence="3" type="ORF">Mth01_12610</name>
</gene>
<dbReference type="RefSeq" id="WP_204012829.1">
    <property type="nucleotide sequence ID" value="NZ_BOOG01000012.1"/>
</dbReference>
<comment type="caution">
    <text evidence="3">The sequence shown here is derived from an EMBL/GenBank/DDBJ whole genome shotgun (WGS) entry which is preliminary data.</text>
</comment>
<dbReference type="Proteomes" id="UP000610966">
    <property type="component" value="Unassembled WGS sequence"/>
</dbReference>
<dbReference type="PROSITE" id="PS00061">
    <property type="entry name" value="ADH_SHORT"/>
    <property type="match status" value="1"/>
</dbReference>
<dbReference type="FunFam" id="3.40.50.720:FF:000084">
    <property type="entry name" value="Short-chain dehydrogenase reductase"/>
    <property type="match status" value="1"/>
</dbReference>
<dbReference type="GO" id="GO:0016616">
    <property type="term" value="F:oxidoreductase activity, acting on the CH-OH group of donors, NAD or NADP as acceptor"/>
    <property type="evidence" value="ECO:0007669"/>
    <property type="project" value="TreeGrafter"/>
</dbReference>
<evidence type="ECO:0000313" key="3">
    <source>
        <dbReference type="EMBL" id="GIH69008.1"/>
    </source>
</evidence>
<dbReference type="Gene3D" id="3.40.50.720">
    <property type="entry name" value="NAD(P)-binding Rossmann-like Domain"/>
    <property type="match status" value="1"/>
</dbReference>
<evidence type="ECO:0000313" key="4">
    <source>
        <dbReference type="Proteomes" id="UP000610966"/>
    </source>
</evidence>
<dbReference type="EMBL" id="BOOG01000012">
    <property type="protein sequence ID" value="GIH69008.1"/>
    <property type="molecule type" value="Genomic_DNA"/>
</dbReference>
<dbReference type="CDD" id="cd05233">
    <property type="entry name" value="SDR_c"/>
    <property type="match status" value="1"/>
</dbReference>
<accession>A0A8J3R5S3</accession>
<evidence type="ECO:0000256" key="2">
    <source>
        <dbReference type="ARBA" id="ARBA00023002"/>
    </source>
</evidence>
<dbReference type="AlphaFoldDB" id="A0A8J3R5S3"/>
<keyword evidence="2" id="KW-0560">Oxidoreductase</keyword>
<dbReference type="PRINTS" id="PR00081">
    <property type="entry name" value="GDHRDH"/>
</dbReference>
<sequence length="248" mass="25242">MANGIHLGFTAGDVVLVTGAGSGIGRATALRAAELGLRVAAWDLNGTAADATVARIAEGGGTAIAVSADVSNPADIAAGFAASRSRLGAIRYLVNNAGPSSADEFEFDEALRIAVGSVRRMTDAWLSGGTPAGAALVNVASVAGNVVGTSSDWYCAAKAAIAGYTRHLAAYRSHEVRSNAVAPGMTDTPRLTGFAESEVGQRVLQRIPLGRMADPDDIAHAILFLLSPLAAYINGVVLPVDGGWTITQ</sequence>
<dbReference type="PANTHER" id="PTHR42760">
    <property type="entry name" value="SHORT-CHAIN DEHYDROGENASES/REDUCTASES FAMILY MEMBER"/>
    <property type="match status" value="1"/>
</dbReference>
<dbReference type="SUPFAM" id="SSF51735">
    <property type="entry name" value="NAD(P)-binding Rossmann-fold domains"/>
    <property type="match status" value="1"/>
</dbReference>
<dbReference type="InterPro" id="IPR020904">
    <property type="entry name" value="Sc_DH/Rdtase_CS"/>
</dbReference>
<dbReference type="PRINTS" id="PR00080">
    <property type="entry name" value="SDRFAMILY"/>
</dbReference>
<evidence type="ECO:0000256" key="1">
    <source>
        <dbReference type="ARBA" id="ARBA00006484"/>
    </source>
</evidence>
<protein>
    <submittedName>
        <fullName evidence="3">Beta-ketoacyl-ACP reductase</fullName>
    </submittedName>
</protein>
<comment type="similarity">
    <text evidence="1">Belongs to the short-chain dehydrogenases/reductases (SDR) family.</text>
</comment>